<feature type="domain" description="Solute-binding protein family 5" evidence="6">
    <location>
        <begin position="100"/>
        <end position="513"/>
    </location>
</feature>
<dbReference type="SUPFAM" id="SSF53850">
    <property type="entry name" value="Periplasmic binding protein-like II"/>
    <property type="match status" value="1"/>
</dbReference>
<keyword evidence="8" id="KW-1185">Reference proteome</keyword>
<dbReference type="EMBL" id="CP011542">
    <property type="protein sequence ID" value="AKK05167.1"/>
    <property type="molecule type" value="Genomic_DNA"/>
</dbReference>
<feature type="signal peptide" evidence="5">
    <location>
        <begin position="1"/>
        <end position="24"/>
    </location>
</feature>
<evidence type="ECO:0000313" key="8">
    <source>
        <dbReference type="Proteomes" id="UP000035199"/>
    </source>
</evidence>
<dbReference type="STRING" id="571915.CMUST_04120"/>
<dbReference type="GO" id="GO:0043190">
    <property type="term" value="C:ATP-binding cassette (ABC) transporter complex"/>
    <property type="evidence" value="ECO:0007669"/>
    <property type="project" value="InterPro"/>
</dbReference>
<evidence type="ECO:0000256" key="5">
    <source>
        <dbReference type="SAM" id="SignalP"/>
    </source>
</evidence>
<evidence type="ECO:0000256" key="2">
    <source>
        <dbReference type="ARBA" id="ARBA00005695"/>
    </source>
</evidence>
<reference evidence="8" key="2">
    <citation type="submission" date="2015-05" db="EMBL/GenBank/DDBJ databases">
        <title>Complete genome sequence of Corynebacterium mustelae DSM 45274, isolated from various tissues of a male ferret with lethal sepsis.</title>
        <authorList>
            <person name="Ruckert C."/>
            <person name="Albersmeier A."/>
            <person name="Winkler A."/>
            <person name="Tauch A."/>
        </authorList>
    </citation>
    <scope>NUCLEOTIDE SEQUENCE [LARGE SCALE GENOMIC DNA]</scope>
    <source>
        <strain evidence="8">DSM 45274</strain>
    </source>
</reference>
<comment type="similarity">
    <text evidence="2">Belongs to the bacterial solute-binding protein 5 family.</text>
</comment>
<dbReference type="AlphaFoldDB" id="A0A0G3H270"/>
<gene>
    <name evidence="7" type="ORF">CMUST_04120</name>
</gene>
<accession>A0A0G3H270</accession>
<dbReference type="PIRSF" id="PIRSF002741">
    <property type="entry name" value="MppA"/>
    <property type="match status" value="1"/>
</dbReference>
<feature type="chain" id="PRO_5039185335" evidence="5">
    <location>
        <begin position="25"/>
        <end position="597"/>
    </location>
</feature>
<evidence type="ECO:0000259" key="6">
    <source>
        <dbReference type="Pfam" id="PF00496"/>
    </source>
</evidence>
<name>A0A0G3H270_9CORY</name>
<dbReference type="PROSITE" id="PS51257">
    <property type="entry name" value="PROKAR_LIPOPROTEIN"/>
    <property type="match status" value="1"/>
</dbReference>
<dbReference type="InterPro" id="IPR000914">
    <property type="entry name" value="SBP_5_dom"/>
</dbReference>
<dbReference type="CDD" id="cd08513">
    <property type="entry name" value="PBP2_thermophilic_Hb8_like"/>
    <property type="match status" value="1"/>
</dbReference>
<dbReference type="OrthoDB" id="7888869at2"/>
<reference evidence="7 8" key="1">
    <citation type="journal article" date="2015" name="Genome Announc.">
        <title>Complete Genome Sequence of the Type Strain Corynebacterium mustelae DSM 45274, Isolated from Various Tissues of a Male Ferret with Lethal Sepsis.</title>
        <authorList>
            <person name="Ruckert C."/>
            <person name="Eimer J."/>
            <person name="Winkler A."/>
            <person name="Tauch A."/>
        </authorList>
    </citation>
    <scope>NUCLEOTIDE SEQUENCE [LARGE SCALE GENOMIC DNA]</scope>
    <source>
        <strain evidence="7 8">DSM 45274</strain>
    </source>
</reference>
<evidence type="ECO:0000256" key="1">
    <source>
        <dbReference type="ARBA" id="ARBA00004196"/>
    </source>
</evidence>
<dbReference type="Pfam" id="PF00496">
    <property type="entry name" value="SBP_bac_5"/>
    <property type="match status" value="1"/>
</dbReference>
<dbReference type="GO" id="GO:0030313">
    <property type="term" value="C:cell envelope"/>
    <property type="evidence" value="ECO:0007669"/>
    <property type="project" value="UniProtKB-SubCell"/>
</dbReference>
<dbReference type="PANTHER" id="PTHR30290">
    <property type="entry name" value="PERIPLASMIC BINDING COMPONENT OF ABC TRANSPORTER"/>
    <property type="match status" value="1"/>
</dbReference>
<dbReference type="KEGG" id="cmv:CMUST_04120"/>
<dbReference type="GO" id="GO:1904680">
    <property type="term" value="F:peptide transmembrane transporter activity"/>
    <property type="evidence" value="ECO:0007669"/>
    <property type="project" value="TreeGrafter"/>
</dbReference>
<dbReference type="PATRIC" id="fig|571915.4.peg.878"/>
<organism evidence="7 8">
    <name type="scientific">Corynebacterium mustelae</name>
    <dbReference type="NCBI Taxonomy" id="571915"/>
    <lineage>
        <taxon>Bacteria</taxon>
        <taxon>Bacillati</taxon>
        <taxon>Actinomycetota</taxon>
        <taxon>Actinomycetes</taxon>
        <taxon>Mycobacteriales</taxon>
        <taxon>Corynebacteriaceae</taxon>
        <taxon>Corynebacterium</taxon>
    </lineage>
</organism>
<evidence type="ECO:0000256" key="3">
    <source>
        <dbReference type="ARBA" id="ARBA00022448"/>
    </source>
</evidence>
<dbReference type="InterPro" id="IPR030678">
    <property type="entry name" value="Peptide/Ni-bd"/>
</dbReference>
<dbReference type="InterPro" id="IPR039424">
    <property type="entry name" value="SBP_5"/>
</dbReference>
<dbReference type="GO" id="GO:0015833">
    <property type="term" value="P:peptide transport"/>
    <property type="evidence" value="ECO:0007669"/>
    <property type="project" value="TreeGrafter"/>
</dbReference>
<dbReference type="Proteomes" id="UP000035199">
    <property type="component" value="Chromosome"/>
</dbReference>
<keyword evidence="4 5" id="KW-0732">Signal</keyword>
<keyword evidence="3" id="KW-0813">Transport</keyword>
<proteinExistence type="inferred from homology"/>
<dbReference type="Gene3D" id="3.10.105.10">
    <property type="entry name" value="Dipeptide-binding Protein, Domain 3"/>
    <property type="match status" value="1"/>
</dbReference>
<dbReference type="RefSeq" id="WP_047261430.1">
    <property type="nucleotide sequence ID" value="NZ_CP011542.1"/>
</dbReference>
<protein>
    <submittedName>
        <fullName evidence="7">ABC-type dipeptide transport system, periplasmic component</fullName>
    </submittedName>
</protein>
<dbReference type="GO" id="GO:0042597">
    <property type="term" value="C:periplasmic space"/>
    <property type="evidence" value="ECO:0007669"/>
    <property type="project" value="UniProtKB-ARBA"/>
</dbReference>
<sequence>MRRFSRSRRVIALLAATALFGVTACGGSADNAGNSGSASGGAANNSVSIALKTPSWILPISAPGHTQGENSLFINNLYSPLFNYDLSSDAKYNINEKRSVAEIPEVSDDGMTLTITLKDRSWNDGTPITTKDIEFWWRLVNANKESWASYKKGHLPDNVTEFKVIDDRTFSLTTDKAYSPAWFIGNQLGKMVPLPKHAWDNDDPESGGDKDLSATDEGAKKVFEQLTAASKDTSSYATSPLWKTISGPFAVDKFVSNGEVTLVANKDYSGEDKPSLDSIVYKPFTGDDAEFNVLRSGGVDYGYIPAGAINQKDFIESKGYTVSPWYGWSITYMPFNFNNPTTGVLFKQKYLRQAMQQLIDQPTLSKVVWQGTAAPTCGPIPQKPGSDGSMEGCAYKYDPEAARKLLEEHGWDTNAGVATCTDSSKCGEGIAEGTKLSFKVTSQSGFSATSKMFESLKSEFAKVGIELNIQEVPDSVSVTQKCESTDPGCDWDLSFFGSQSSWYFPVYASGERLFASDGAVNLGSYNDPKADELIEKTQFGTDDKAMDEYNAYLAEELPVLWMPNPVAQTSAYKSNISGIDPQDPTLGMYPQDWKITQ</sequence>
<comment type="subcellular location">
    <subcellularLocation>
        <location evidence="1">Cell envelope</location>
    </subcellularLocation>
</comment>
<evidence type="ECO:0000256" key="4">
    <source>
        <dbReference type="ARBA" id="ARBA00022729"/>
    </source>
</evidence>
<dbReference type="PANTHER" id="PTHR30290:SF10">
    <property type="entry name" value="PERIPLASMIC OLIGOPEPTIDE-BINDING PROTEIN-RELATED"/>
    <property type="match status" value="1"/>
</dbReference>
<dbReference type="Gene3D" id="3.40.190.10">
    <property type="entry name" value="Periplasmic binding protein-like II"/>
    <property type="match status" value="1"/>
</dbReference>
<evidence type="ECO:0000313" key="7">
    <source>
        <dbReference type="EMBL" id="AKK05167.1"/>
    </source>
</evidence>